<reference evidence="2" key="2">
    <citation type="submission" date="2020-11" db="EMBL/GenBank/DDBJ databases">
        <authorList>
            <person name="McCartney M.A."/>
            <person name="Auch B."/>
            <person name="Kono T."/>
            <person name="Mallez S."/>
            <person name="Becker A."/>
            <person name="Gohl D.M."/>
            <person name="Silverstein K.A.T."/>
            <person name="Koren S."/>
            <person name="Bechman K.B."/>
            <person name="Herman A."/>
            <person name="Abrahante J.E."/>
            <person name="Garbe J."/>
        </authorList>
    </citation>
    <scope>NUCLEOTIDE SEQUENCE</scope>
    <source>
        <strain evidence="2">Duluth1</strain>
        <tissue evidence="2">Whole animal</tissue>
    </source>
</reference>
<keyword evidence="1" id="KW-0472">Membrane</keyword>
<keyword evidence="1" id="KW-0812">Transmembrane</keyword>
<dbReference type="Gene3D" id="1.20.1250.20">
    <property type="entry name" value="MFS general substrate transporter like domains"/>
    <property type="match status" value="1"/>
</dbReference>
<gene>
    <name evidence="2" type="ORF">DPMN_129739</name>
</gene>
<feature type="transmembrane region" description="Helical" evidence="1">
    <location>
        <begin position="125"/>
        <end position="150"/>
    </location>
</feature>
<dbReference type="GO" id="GO:0008028">
    <property type="term" value="F:monocarboxylic acid transmembrane transporter activity"/>
    <property type="evidence" value="ECO:0007669"/>
    <property type="project" value="TreeGrafter"/>
</dbReference>
<dbReference type="AlphaFoldDB" id="A0A9D4JXP0"/>
<organism evidence="2 3">
    <name type="scientific">Dreissena polymorpha</name>
    <name type="common">Zebra mussel</name>
    <name type="synonym">Mytilus polymorpha</name>
    <dbReference type="NCBI Taxonomy" id="45954"/>
    <lineage>
        <taxon>Eukaryota</taxon>
        <taxon>Metazoa</taxon>
        <taxon>Spiralia</taxon>
        <taxon>Lophotrochozoa</taxon>
        <taxon>Mollusca</taxon>
        <taxon>Bivalvia</taxon>
        <taxon>Autobranchia</taxon>
        <taxon>Heteroconchia</taxon>
        <taxon>Euheterodonta</taxon>
        <taxon>Imparidentia</taxon>
        <taxon>Neoheterodontei</taxon>
        <taxon>Myida</taxon>
        <taxon>Dreissenoidea</taxon>
        <taxon>Dreissenidae</taxon>
        <taxon>Dreissena</taxon>
    </lineage>
</organism>
<dbReference type="InterPro" id="IPR011701">
    <property type="entry name" value="MFS"/>
</dbReference>
<dbReference type="SUPFAM" id="SSF103473">
    <property type="entry name" value="MFS general substrate transporter"/>
    <property type="match status" value="1"/>
</dbReference>
<keyword evidence="3" id="KW-1185">Reference proteome</keyword>
<dbReference type="PANTHER" id="PTHR11360">
    <property type="entry name" value="MONOCARBOXYLATE TRANSPORTER"/>
    <property type="match status" value="1"/>
</dbReference>
<keyword evidence="1" id="KW-1133">Transmembrane helix</keyword>
<proteinExistence type="predicted"/>
<dbReference type="PANTHER" id="PTHR11360:SF284">
    <property type="entry name" value="EG:103B4.3 PROTEIN-RELATED"/>
    <property type="match status" value="1"/>
</dbReference>
<feature type="transmembrane region" description="Helical" evidence="1">
    <location>
        <begin position="97"/>
        <end position="119"/>
    </location>
</feature>
<evidence type="ECO:0000256" key="1">
    <source>
        <dbReference type="SAM" id="Phobius"/>
    </source>
</evidence>
<dbReference type="Proteomes" id="UP000828390">
    <property type="component" value="Unassembled WGS sequence"/>
</dbReference>
<dbReference type="Pfam" id="PF07690">
    <property type="entry name" value="MFS_1"/>
    <property type="match status" value="1"/>
</dbReference>
<dbReference type="InterPro" id="IPR036259">
    <property type="entry name" value="MFS_trans_sf"/>
</dbReference>
<dbReference type="InterPro" id="IPR050327">
    <property type="entry name" value="Proton-linked_MCT"/>
</dbReference>
<evidence type="ECO:0000313" key="2">
    <source>
        <dbReference type="EMBL" id="KAH3827796.1"/>
    </source>
</evidence>
<name>A0A9D4JXP0_DREPO</name>
<evidence type="ECO:0000313" key="3">
    <source>
        <dbReference type="Proteomes" id="UP000828390"/>
    </source>
</evidence>
<feature type="transmembrane region" description="Helical" evidence="1">
    <location>
        <begin position="6"/>
        <end position="24"/>
    </location>
</feature>
<feature type="transmembrane region" description="Helical" evidence="1">
    <location>
        <begin position="36"/>
        <end position="56"/>
    </location>
</feature>
<dbReference type="EMBL" id="JAIWYP010000005">
    <property type="protein sequence ID" value="KAH3827796.1"/>
    <property type="molecule type" value="Genomic_DNA"/>
</dbReference>
<protein>
    <recommendedName>
        <fullName evidence="4">Monocarboxylate transporter</fullName>
    </recommendedName>
</protein>
<comment type="caution">
    <text evidence="2">The sequence shown here is derived from an EMBL/GenBank/DDBJ whole genome shotgun (WGS) entry which is preliminary data.</text>
</comment>
<accession>A0A9D4JXP0</accession>
<evidence type="ECO:0008006" key="4">
    <source>
        <dbReference type="Google" id="ProtNLM"/>
    </source>
</evidence>
<feature type="transmembrane region" description="Helical" evidence="1">
    <location>
        <begin position="62"/>
        <end position="85"/>
    </location>
</feature>
<sequence>MGTDRSAWLISGLGIANLIGRLLYGAIVQQPAMNPFLLYAGSFGLAGVCICLVPFMTTYWSLMTVAVCFGLMSGCFGTLLVPILIRLLGLQRFANGYGCLLLFMAGGQLIGAFIAGAMYDITNTYTWAFVLGGSLSILSASNHGTAVLLCQEPRTTCGNLELSRNDSLADSIDLPRSRFPSHRAIRATSGIVGKLGWSQTSA</sequence>
<reference evidence="2" key="1">
    <citation type="journal article" date="2019" name="bioRxiv">
        <title>The Genome of the Zebra Mussel, Dreissena polymorpha: A Resource for Invasive Species Research.</title>
        <authorList>
            <person name="McCartney M.A."/>
            <person name="Auch B."/>
            <person name="Kono T."/>
            <person name="Mallez S."/>
            <person name="Zhang Y."/>
            <person name="Obille A."/>
            <person name="Becker A."/>
            <person name="Abrahante J.E."/>
            <person name="Garbe J."/>
            <person name="Badalamenti J.P."/>
            <person name="Herman A."/>
            <person name="Mangelson H."/>
            <person name="Liachko I."/>
            <person name="Sullivan S."/>
            <person name="Sone E.D."/>
            <person name="Koren S."/>
            <person name="Silverstein K.A.T."/>
            <person name="Beckman K.B."/>
            <person name="Gohl D.M."/>
        </authorList>
    </citation>
    <scope>NUCLEOTIDE SEQUENCE</scope>
    <source>
        <strain evidence="2">Duluth1</strain>
        <tissue evidence="2">Whole animal</tissue>
    </source>
</reference>